<dbReference type="Gene3D" id="2.40.70.10">
    <property type="entry name" value="Acid Proteases"/>
    <property type="match status" value="1"/>
</dbReference>
<protein>
    <recommendedName>
        <fullName evidence="3">Reverse transcriptase domain-containing protein</fullName>
    </recommendedName>
</protein>
<dbReference type="Proteomes" id="UP001151760">
    <property type="component" value="Unassembled WGS sequence"/>
</dbReference>
<keyword evidence="2" id="KW-1185">Reference proteome</keyword>
<evidence type="ECO:0008006" key="3">
    <source>
        <dbReference type="Google" id="ProtNLM"/>
    </source>
</evidence>
<evidence type="ECO:0000313" key="2">
    <source>
        <dbReference type="Proteomes" id="UP001151760"/>
    </source>
</evidence>
<name>A0ABQ5BDS1_9ASTR</name>
<reference evidence="1" key="2">
    <citation type="submission" date="2022-01" db="EMBL/GenBank/DDBJ databases">
        <authorList>
            <person name="Yamashiro T."/>
            <person name="Shiraishi A."/>
            <person name="Satake H."/>
            <person name="Nakayama K."/>
        </authorList>
    </citation>
    <scope>NUCLEOTIDE SEQUENCE</scope>
</reference>
<proteinExistence type="predicted"/>
<dbReference type="InterPro" id="IPR021109">
    <property type="entry name" value="Peptidase_aspartic_dom_sf"/>
</dbReference>
<sequence length="239" mass="27834">MSVEHGSFDVIIGMDWLTKYHVVIVCDEKIIRIAFENEILIVRGDGSNNGYGSRLNIISCTKTQKYLLKGCQVFLARVTTKKAEDKSKEKRLEDVPIVRDFPEVFPEDLPVIMEYLVNISKRRTFWSLNEDILKITVLTTNMPYPSRKIRRICACTHQRPQRIHDQYAKRFKTLSLDELRSPDFNLFSDQEYSEEEVAKTMAETMEQYMSKTRADYGSGVARPNIEDNDNFELKGQFLK</sequence>
<dbReference type="Pfam" id="PF08284">
    <property type="entry name" value="RVP_2"/>
    <property type="match status" value="1"/>
</dbReference>
<organism evidence="1 2">
    <name type="scientific">Tanacetum coccineum</name>
    <dbReference type="NCBI Taxonomy" id="301880"/>
    <lineage>
        <taxon>Eukaryota</taxon>
        <taxon>Viridiplantae</taxon>
        <taxon>Streptophyta</taxon>
        <taxon>Embryophyta</taxon>
        <taxon>Tracheophyta</taxon>
        <taxon>Spermatophyta</taxon>
        <taxon>Magnoliopsida</taxon>
        <taxon>eudicotyledons</taxon>
        <taxon>Gunneridae</taxon>
        <taxon>Pentapetalae</taxon>
        <taxon>asterids</taxon>
        <taxon>campanulids</taxon>
        <taxon>Asterales</taxon>
        <taxon>Asteraceae</taxon>
        <taxon>Asteroideae</taxon>
        <taxon>Anthemideae</taxon>
        <taxon>Anthemidinae</taxon>
        <taxon>Tanacetum</taxon>
    </lineage>
</organism>
<comment type="caution">
    <text evidence="1">The sequence shown here is derived from an EMBL/GenBank/DDBJ whole genome shotgun (WGS) entry which is preliminary data.</text>
</comment>
<dbReference type="EMBL" id="BQNB010013081">
    <property type="protein sequence ID" value="GJT11609.1"/>
    <property type="molecule type" value="Genomic_DNA"/>
</dbReference>
<gene>
    <name evidence="1" type="ORF">Tco_0858651</name>
</gene>
<accession>A0ABQ5BDS1</accession>
<evidence type="ECO:0000313" key="1">
    <source>
        <dbReference type="EMBL" id="GJT11609.1"/>
    </source>
</evidence>
<reference evidence="1" key="1">
    <citation type="journal article" date="2022" name="Int. J. Mol. Sci.">
        <title>Draft Genome of Tanacetum Coccineum: Genomic Comparison of Closely Related Tanacetum-Family Plants.</title>
        <authorList>
            <person name="Yamashiro T."/>
            <person name="Shiraishi A."/>
            <person name="Nakayama K."/>
            <person name="Satake H."/>
        </authorList>
    </citation>
    <scope>NUCLEOTIDE SEQUENCE</scope>
</reference>